<dbReference type="OrthoDB" id="9806673at2"/>
<dbReference type="NCBIfam" id="NF001859">
    <property type="entry name" value="PRK00591.1"/>
    <property type="match status" value="1"/>
</dbReference>
<name>A0A843YSU1_9BURK</name>
<dbReference type="InterPro" id="IPR004373">
    <property type="entry name" value="RF-1"/>
</dbReference>
<keyword evidence="4 7" id="KW-0488">Methylation</keyword>
<evidence type="ECO:0000256" key="3">
    <source>
        <dbReference type="ARBA" id="ARBA00010835"/>
    </source>
</evidence>
<dbReference type="PROSITE" id="PS00745">
    <property type="entry name" value="RF_PROK_I"/>
    <property type="match status" value="1"/>
</dbReference>
<dbReference type="InterPro" id="IPR050057">
    <property type="entry name" value="Prokaryotic/Mito_RF"/>
</dbReference>
<dbReference type="NCBIfam" id="TIGR00019">
    <property type="entry name" value="prfA"/>
    <property type="match status" value="1"/>
</dbReference>
<keyword evidence="5 7" id="KW-0963">Cytoplasm</keyword>
<evidence type="ECO:0000256" key="7">
    <source>
        <dbReference type="HAMAP-Rule" id="MF_00093"/>
    </source>
</evidence>
<dbReference type="Gene3D" id="6.10.140.1950">
    <property type="match status" value="1"/>
</dbReference>
<comment type="function">
    <text evidence="1 7">Peptide chain release factor 1 directs the termination of translation in response to the peptide chain termination codons UAG and UAA.</text>
</comment>
<comment type="subcellular location">
    <subcellularLocation>
        <location evidence="2 7">Cytoplasm</location>
    </subcellularLocation>
</comment>
<evidence type="ECO:0000256" key="2">
    <source>
        <dbReference type="ARBA" id="ARBA00004496"/>
    </source>
</evidence>
<organism evidence="10 11">
    <name type="scientific">Glaciimonas soli</name>
    <dbReference type="NCBI Taxonomy" id="2590999"/>
    <lineage>
        <taxon>Bacteria</taxon>
        <taxon>Pseudomonadati</taxon>
        <taxon>Pseudomonadota</taxon>
        <taxon>Betaproteobacteria</taxon>
        <taxon>Burkholderiales</taxon>
        <taxon>Oxalobacteraceae</taxon>
        <taxon>Glaciimonas</taxon>
    </lineage>
</organism>
<dbReference type="Gene3D" id="3.30.70.1660">
    <property type="match status" value="1"/>
</dbReference>
<gene>
    <name evidence="7 10" type="primary">prfA</name>
    <name evidence="10" type="ORF">GEV47_16260</name>
</gene>
<dbReference type="InterPro" id="IPR000352">
    <property type="entry name" value="Pep_chain_release_fac_I"/>
</dbReference>
<evidence type="ECO:0000256" key="6">
    <source>
        <dbReference type="ARBA" id="ARBA00022917"/>
    </source>
</evidence>
<dbReference type="EMBL" id="WINI01000008">
    <property type="protein sequence ID" value="MQR02230.1"/>
    <property type="molecule type" value="Genomic_DNA"/>
</dbReference>
<evidence type="ECO:0000313" key="10">
    <source>
        <dbReference type="EMBL" id="MQR02230.1"/>
    </source>
</evidence>
<reference evidence="10 11" key="1">
    <citation type="submission" date="2019-10" db="EMBL/GenBank/DDBJ databases">
        <title>Glaciimonas soli sp. nov., a psychrophilic bacterium isolated from the forest soil of a high elevation mountain in Taiwan.</title>
        <authorList>
            <person name="Wang L.-T."/>
            <person name="Shieh W.Y."/>
        </authorList>
    </citation>
    <scope>NUCLEOTIDE SEQUENCE [LARGE SCALE GENOMIC DNA]</scope>
    <source>
        <strain evidence="10 11">GS1</strain>
    </source>
</reference>
<evidence type="ECO:0000256" key="1">
    <source>
        <dbReference type="ARBA" id="ARBA00002986"/>
    </source>
</evidence>
<proteinExistence type="inferred from homology"/>
<evidence type="ECO:0000259" key="9">
    <source>
        <dbReference type="PROSITE" id="PS00745"/>
    </source>
</evidence>
<comment type="similarity">
    <text evidence="3 7">Belongs to the prokaryotic/mitochondrial release factor family.</text>
</comment>
<evidence type="ECO:0000313" key="11">
    <source>
        <dbReference type="Proteomes" id="UP000451565"/>
    </source>
</evidence>
<dbReference type="Pfam" id="PF00472">
    <property type="entry name" value="RF-1"/>
    <property type="match status" value="1"/>
</dbReference>
<dbReference type="SUPFAM" id="SSF75620">
    <property type="entry name" value="Release factor"/>
    <property type="match status" value="1"/>
</dbReference>
<keyword evidence="6 7" id="KW-0648">Protein biosynthesis</keyword>
<dbReference type="Gene3D" id="3.30.160.20">
    <property type="match status" value="1"/>
</dbReference>
<dbReference type="InterPro" id="IPR005139">
    <property type="entry name" value="PCRF"/>
</dbReference>
<dbReference type="FunFam" id="3.30.70.1660:FF:000002">
    <property type="entry name" value="Peptide chain release factor 1"/>
    <property type="match status" value="1"/>
</dbReference>
<evidence type="ECO:0000256" key="8">
    <source>
        <dbReference type="NCBIfam" id="TIGR00019"/>
    </source>
</evidence>
<dbReference type="HAMAP" id="MF_00093">
    <property type="entry name" value="Rel_fac_1"/>
    <property type="match status" value="1"/>
</dbReference>
<dbReference type="AlphaFoldDB" id="A0A843YSU1"/>
<dbReference type="GO" id="GO:0016149">
    <property type="term" value="F:translation release factor activity, codon specific"/>
    <property type="evidence" value="ECO:0007669"/>
    <property type="project" value="UniProtKB-UniRule"/>
</dbReference>
<dbReference type="InterPro" id="IPR045853">
    <property type="entry name" value="Pep_chain_release_fac_I_sf"/>
</dbReference>
<dbReference type="Pfam" id="PF03462">
    <property type="entry name" value="PCRF"/>
    <property type="match status" value="1"/>
</dbReference>
<dbReference type="GO" id="GO:0005829">
    <property type="term" value="C:cytosol"/>
    <property type="evidence" value="ECO:0007669"/>
    <property type="project" value="UniProtKB-ARBA"/>
</dbReference>
<evidence type="ECO:0000256" key="4">
    <source>
        <dbReference type="ARBA" id="ARBA00022481"/>
    </source>
</evidence>
<comment type="caution">
    <text evidence="10">The sequence shown here is derived from an EMBL/GenBank/DDBJ whole genome shotgun (WGS) entry which is preliminary data.</text>
</comment>
<feature type="domain" description="Prokaryotic-type class I peptide chain release factors" evidence="9">
    <location>
        <begin position="228"/>
        <end position="244"/>
    </location>
</feature>
<evidence type="ECO:0000256" key="5">
    <source>
        <dbReference type="ARBA" id="ARBA00022490"/>
    </source>
</evidence>
<dbReference type="PANTHER" id="PTHR43804">
    <property type="entry name" value="LD18447P"/>
    <property type="match status" value="1"/>
</dbReference>
<protein>
    <recommendedName>
        <fullName evidence="7 8">Peptide chain release factor 1</fullName>
        <shortName evidence="7">RF-1</shortName>
    </recommendedName>
</protein>
<dbReference type="FunFam" id="3.30.160.20:FF:000004">
    <property type="entry name" value="Peptide chain release factor 1"/>
    <property type="match status" value="1"/>
</dbReference>
<dbReference type="FunFam" id="3.30.70.1660:FF:000004">
    <property type="entry name" value="Peptide chain release factor 1"/>
    <property type="match status" value="1"/>
</dbReference>
<dbReference type="SMART" id="SM00937">
    <property type="entry name" value="PCRF"/>
    <property type="match status" value="1"/>
</dbReference>
<dbReference type="PANTHER" id="PTHR43804:SF7">
    <property type="entry name" value="LD18447P"/>
    <property type="match status" value="1"/>
</dbReference>
<feature type="modified residue" description="N5-methylglutamine" evidence="7">
    <location>
        <position position="235"/>
    </location>
</feature>
<comment type="PTM">
    <text evidence="7">Methylated by PrmC. Methylation increases the termination efficiency of RF1.</text>
</comment>
<dbReference type="Proteomes" id="UP000451565">
    <property type="component" value="Unassembled WGS sequence"/>
</dbReference>
<keyword evidence="11" id="KW-1185">Reference proteome</keyword>
<accession>A0A843YSU1</accession>
<dbReference type="RefSeq" id="WP_153235840.1">
    <property type="nucleotide sequence ID" value="NZ_WINI01000008.1"/>
</dbReference>
<sequence length="360" mass="40407">MKPSMLAKLDQLSQRLVEVSDLLNQPEATENMDSYRKLSREHAELGPLVELYQSFTQANDDIAAAQEMQSDPEMKEFAQEEINNAKSRMEKLELDLQKMLLPKDPNDERNIFLEIRAGTGGDESALFAGDLLRMYTRFAERNRWQIEMVSESASEIGGYKEVIVRLVGFGVYSRLKFESGGHRVQRVPATETQGRIHTSACTVAVMPEADEVEDVDINPADIRIDTYRASGAGGQHINKTDSAVRITHIPTGIVVECQDDRSQHKNKASALKVLAARIKDGQLREQQLKEAATRKSLIGSGDRSERIRTYNFPQGRMTDHRINLTLYKLDYIMDGDLEELTNALATEHQAELLAALGDSL</sequence>